<name>A0A8H7Z806_AJECA</name>
<comment type="caution">
    <text evidence="2">The sequence shown here is derived from an EMBL/GenBank/DDBJ whole genome shotgun (WGS) entry which is preliminary data.</text>
</comment>
<dbReference type="VEuPathDB" id="FungiDB:I7I52_01981"/>
<evidence type="ECO:0000256" key="1">
    <source>
        <dbReference type="SAM" id="MobiDB-lite"/>
    </source>
</evidence>
<evidence type="ECO:0000313" key="2">
    <source>
        <dbReference type="EMBL" id="KAG5303848.1"/>
    </source>
</evidence>
<dbReference type="EMBL" id="JAEVHI010000001">
    <property type="protein sequence ID" value="KAG5303848.1"/>
    <property type="molecule type" value="Genomic_DNA"/>
</dbReference>
<dbReference type="Proteomes" id="UP000670092">
    <property type="component" value="Unassembled WGS sequence"/>
</dbReference>
<proteinExistence type="predicted"/>
<accession>A0A8H7Z806</accession>
<sequence>MKTSLLVPFNYNLNTLFPHKEKGMNAIMTLYLNNPGECFAGKRSNNDHAHGRHINYSQRGSH</sequence>
<evidence type="ECO:0000313" key="3">
    <source>
        <dbReference type="Proteomes" id="UP000670092"/>
    </source>
</evidence>
<reference evidence="2 3" key="1">
    <citation type="submission" date="2021-01" db="EMBL/GenBank/DDBJ databases">
        <title>Chromosome-level genome assembly of a human fungal pathogen reveals clustering of transcriptionally co-regulated genes.</title>
        <authorList>
            <person name="Voorhies M."/>
            <person name="Cohen S."/>
            <person name="Shea T.P."/>
            <person name="Petrus S."/>
            <person name="Munoz J.F."/>
            <person name="Poplawski S."/>
            <person name="Goldman W.E."/>
            <person name="Michael T."/>
            <person name="Cuomo C.A."/>
            <person name="Sil A."/>
            <person name="Beyhan S."/>
        </authorList>
    </citation>
    <scope>NUCLEOTIDE SEQUENCE [LARGE SCALE GENOMIC DNA]</scope>
    <source>
        <strain evidence="2 3">G184AR</strain>
    </source>
</reference>
<dbReference type="AlphaFoldDB" id="A0A8H7Z806"/>
<protein>
    <submittedName>
        <fullName evidence="2">Uncharacterized protein</fullName>
    </submittedName>
</protein>
<feature type="region of interest" description="Disordered" evidence="1">
    <location>
        <begin position="41"/>
        <end position="62"/>
    </location>
</feature>
<gene>
    <name evidence="2" type="ORF">I7I52_01981</name>
</gene>
<organism evidence="2 3">
    <name type="scientific">Ajellomyces capsulatus</name>
    <name type="common">Darling's disease fungus</name>
    <name type="synonym">Histoplasma capsulatum</name>
    <dbReference type="NCBI Taxonomy" id="5037"/>
    <lineage>
        <taxon>Eukaryota</taxon>
        <taxon>Fungi</taxon>
        <taxon>Dikarya</taxon>
        <taxon>Ascomycota</taxon>
        <taxon>Pezizomycotina</taxon>
        <taxon>Eurotiomycetes</taxon>
        <taxon>Eurotiomycetidae</taxon>
        <taxon>Onygenales</taxon>
        <taxon>Ajellomycetaceae</taxon>
        <taxon>Histoplasma</taxon>
    </lineage>
</organism>